<dbReference type="STRING" id="88036.D8TEB6"/>
<dbReference type="Pfam" id="PF02458">
    <property type="entry name" value="Transferase"/>
    <property type="match status" value="1"/>
</dbReference>
<keyword evidence="2" id="KW-0012">Acyltransferase</keyword>
<dbReference type="HOGENOM" id="CLU_014546_2_0_1"/>
<dbReference type="Gramene" id="EFJ04992">
    <property type="protein sequence ID" value="EFJ04992"/>
    <property type="gene ID" value="SELMODRAFT_450605"/>
</dbReference>
<dbReference type="Gene3D" id="3.30.559.10">
    <property type="entry name" value="Chloramphenicol acetyltransferase-like domain"/>
    <property type="match status" value="3"/>
</dbReference>
<evidence type="ECO:0000256" key="1">
    <source>
        <dbReference type="ARBA" id="ARBA00009861"/>
    </source>
</evidence>
<dbReference type="PANTHER" id="PTHR31642:SF231">
    <property type="entry name" value="BAHD FAMILY ACYLTRANSFERASE, CLADE V"/>
    <property type="match status" value="1"/>
</dbReference>
<proteinExistence type="inferred from homology"/>
<dbReference type="Proteomes" id="UP000001514">
    <property type="component" value="Unassembled WGS sequence"/>
</dbReference>
<dbReference type="EMBL" id="GL377740">
    <property type="protein sequence ID" value="EFJ04992.1"/>
    <property type="molecule type" value="Genomic_DNA"/>
</dbReference>
<dbReference type="InterPro" id="IPR023213">
    <property type="entry name" value="CAT-like_dom_sf"/>
</dbReference>
<reference evidence="2 3" key="1">
    <citation type="journal article" date="2011" name="Science">
        <title>The Selaginella genome identifies genetic changes associated with the evolution of vascular plants.</title>
        <authorList>
            <person name="Banks J.A."/>
            <person name="Nishiyama T."/>
            <person name="Hasebe M."/>
            <person name="Bowman J.L."/>
            <person name="Gribskov M."/>
            <person name="dePamphilis C."/>
            <person name="Albert V.A."/>
            <person name="Aono N."/>
            <person name="Aoyama T."/>
            <person name="Ambrose B.A."/>
            <person name="Ashton N.W."/>
            <person name="Axtell M.J."/>
            <person name="Barker E."/>
            <person name="Barker M.S."/>
            <person name="Bennetzen J.L."/>
            <person name="Bonawitz N.D."/>
            <person name="Chapple C."/>
            <person name="Cheng C."/>
            <person name="Correa L.G."/>
            <person name="Dacre M."/>
            <person name="DeBarry J."/>
            <person name="Dreyer I."/>
            <person name="Elias M."/>
            <person name="Engstrom E.M."/>
            <person name="Estelle M."/>
            <person name="Feng L."/>
            <person name="Finet C."/>
            <person name="Floyd S.K."/>
            <person name="Frommer W.B."/>
            <person name="Fujita T."/>
            <person name="Gramzow L."/>
            <person name="Gutensohn M."/>
            <person name="Harholt J."/>
            <person name="Hattori M."/>
            <person name="Heyl A."/>
            <person name="Hirai T."/>
            <person name="Hiwatashi Y."/>
            <person name="Ishikawa M."/>
            <person name="Iwata M."/>
            <person name="Karol K.G."/>
            <person name="Koehler B."/>
            <person name="Kolukisaoglu U."/>
            <person name="Kubo M."/>
            <person name="Kurata T."/>
            <person name="Lalonde S."/>
            <person name="Li K."/>
            <person name="Li Y."/>
            <person name="Litt A."/>
            <person name="Lyons E."/>
            <person name="Manning G."/>
            <person name="Maruyama T."/>
            <person name="Michael T.P."/>
            <person name="Mikami K."/>
            <person name="Miyazaki S."/>
            <person name="Morinaga S."/>
            <person name="Murata T."/>
            <person name="Mueller-Roeber B."/>
            <person name="Nelson D.R."/>
            <person name="Obara M."/>
            <person name="Oguri Y."/>
            <person name="Olmstead R.G."/>
            <person name="Onodera N."/>
            <person name="Petersen B.L."/>
            <person name="Pils B."/>
            <person name="Prigge M."/>
            <person name="Rensing S.A."/>
            <person name="Riano-Pachon D.M."/>
            <person name="Roberts A.W."/>
            <person name="Sato Y."/>
            <person name="Scheller H.V."/>
            <person name="Schulz B."/>
            <person name="Schulz C."/>
            <person name="Shakirov E.V."/>
            <person name="Shibagaki N."/>
            <person name="Shinohara N."/>
            <person name="Shippen D.E."/>
            <person name="Soerensen I."/>
            <person name="Sotooka R."/>
            <person name="Sugimoto N."/>
            <person name="Sugita M."/>
            <person name="Sumikawa N."/>
            <person name="Tanurdzic M."/>
            <person name="Theissen G."/>
            <person name="Ulvskov P."/>
            <person name="Wakazuki S."/>
            <person name="Weng J.K."/>
            <person name="Willats W.W."/>
            <person name="Wipf D."/>
            <person name="Wolf P.G."/>
            <person name="Yang L."/>
            <person name="Zimmer A.D."/>
            <person name="Zhu Q."/>
            <person name="Mitros T."/>
            <person name="Hellsten U."/>
            <person name="Loque D."/>
            <person name="Otillar R."/>
            <person name="Salamov A."/>
            <person name="Schmutz J."/>
            <person name="Shapiro H."/>
            <person name="Lindquist E."/>
            <person name="Lucas S."/>
            <person name="Rokhsar D."/>
            <person name="Grigoriev I.V."/>
        </authorList>
    </citation>
    <scope>NUCLEOTIDE SEQUENCE [LARGE SCALE GENOMIC DNA]</scope>
</reference>
<gene>
    <name evidence="2" type="primary">BAHDe15-2</name>
    <name evidence="2" type="ORF">SELMODRAFT_450605</name>
</gene>
<dbReference type="KEGG" id="smo:SELMODRAFT_450605"/>
<organism evidence="3">
    <name type="scientific">Selaginella moellendorffii</name>
    <name type="common">Spikemoss</name>
    <dbReference type="NCBI Taxonomy" id="88036"/>
    <lineage>
        <taxon>Eukaryota</taxon>
        <taxon>Viridiplantae</taxon>
        <taxon>Streptophyta</taxon>
        <taxon>Embryophyta</taxon>
        <taxon>Tracheophyta</taxon>
        <taxon>Lycopodiopsida</taxon>
        <taxon>Selaginellales</taxon>
        <taxon>Selaginellaceae</taxon>
        <taxon>Selaginella</taxon>
    </lineage>
</organism>
<evidence type="ECO:0000313" key="3">
    <source>
        <dbReference type="Proteomes" id="UP000001514"/>
    </source>
</evidence>
<dbReference type="eggNOG" id="ENOG502QV0F">
    <property type="taxonomic scope" value="Eukaryota"/>
</dbReference>
<comment type="similarity">
    <text evidence="1">Belongs to the plant acyltransferase family.</text>
</comment>
<sequence>MGSYYLQINTEEPEVIKPASPTKKCALYLNNFDQQVFFHVEMLLVYDVGHGEYSIQLGDDLRDDGGAMIESFPEGLEQTVLVYYPAAGRYRIEEVPLLTVVTRFRCGGFILGFFISHVVMDGISISDFLHDFATITRGEAVELAPRDPDRSCFRHRSPPLVTRDHPELAALPATPAKLLFNPSSWYDATAPLPIAFKTFSFTARDLAALKSRALADGSLNSCSTFQALTAHVWRARTAAMGLDPAAISKLFVVISIRDKLKAPPHFPERFLGNGVIAAPCVNTTAAELRENSLTFAVRRIQETIASVDEGYIRSELDWCHVKGHGIIDLPGGMIITTWSRLGFDAVDFGCGRPAYVAAPVNDRREYVLVLSSCKNDGGVNLFMGMDFDKMAKLEALLKV</sequence>
<dbReference type="AlphaFoldDB" id="D8TEB6"/>
<accession>D8TEB6</accession>
<name>D8TEB6_SELML</name>
<keyword evidence="3" id="KW-1185">Reference proteome</keyword>
<dbReference type="OMA" id="ISALMWI"/>
<keyword evidence="2" id="KW-0808">Transferase</keyword>
<evidence type="ECO:0000313" key="2">
    <source>
        <dbReference type="EMBL" id="EFJ04992.1"/>
    </source>
</evidence>
<dbReference type="GO" id="GO:0016747">
    <property type="term" value="F:acyltransferase activity, transferring groups other than amino-acyl groups"/>
    <property type="evidence" value="ECO:0000318"/>
    <property type="project" value="GO_Central"/>
</dbReference>
<dbReference type="EC" id="2.3.1.-" evidence="2"/>
<protein>
    <submittedName>
        <fullName evidence="2">BAHD family acyltransferase, clade V</fullName>
        <ecNumber evidence="2">2.3.1.-</ecNumber>
    </submittedName>
</protein>
<dbReference type="InParanoid" id="D8TEB6"/>
<dbReference type="PANTHER" id="PTHR31642">
    <property type="entry name" value="TRICHOTHECENE 3-O-ACETYLTRANSFERASE"/>
    <property type="match status" value="1"/>
</dbReference>
<dbReference type="InterPro" id="IPR050317">
    <property type="entry name" value="Plant_Fungal_Acyltransferase"/>
</dbReference>